<dbReference type="Proteomes" id="UP000063063">
    <property type="component" value="Chromosome 8"/>
</dbReference>
<sequence length="352" mass="39625">MMRIGAVRFAPLQACRPLLFFSWLSRSSEHRGSADATWRTNAKDTFISEGAMGLGGGDVGQPMANGASEALDGTGRSTASYRQAGMNGIGGRGVGHGQSFQVGGGAAPGSTVPKQAIDDILMERPAHLTGPNRRPVSYDLEIHRVARAREVAQKEASQQHLRHFDEQNMPRNPLDPNRERASWEFTPTPEHKSLVLLLYRNVLKGLMNYKSVRRRSMIAYARMCFRRRAMATEKLLIDECIEECRRSIYVLEKHHNFTKTGTYEFDSMTIPKDTGQDVKTYMEEVYDPEQSRLQFQNFTDVQPGKEHLHRQGLGPTSGEHHWKDQTSSEAFKVEIRDEDKALRPPPPPEMAS</sequence>
<evidence type="ECO:0000313" key="3">
    <source>
        <dbReference type="Proteomes" id="UP000063063"/>
    </source>
</evidence>
<dbReference type="eggNOG" id="ENOG502QWRM">
    <property type="taxonomic scope" value="Eukaryota"/>
</dbReference>
<dbReference type="VEuPathDB" id="TriTrypDB:LPMP_080550"/>
<evidence type="ECO:0000313" key="2">
    <source>
        <dbReference type="EMBL" id="AIN95864.1"/>
    </source>
</evidence>
<dbReference type="KEGG" id="lpan:LPMP_080550"/>
<protein>
    <submittedName>
        <fullName evidence="2">Uncharacterized protein</fullName>
    </submittedName>
</protein>
<reference evidence="2 3" key="1">
    <citation type="journal article" date="2015" name="Sci. Rep.">
        <title>The genome of Leishmania panamensis: insights into genomics of the L. (Viannia) subgenus.</title>
        <authorList>
            <person name="Llanes A."/>
            <person name="Restrepo C.M."/>
            <person name="Vecchio G.D."/>
            <person name="Anguizola F.J."/>
            <person name="Lleonart R."/>
        </authorList>
    </citation>
    <scope>NUCLEOTIDE SEQUENCE [LARGE SCALE GENOMIC DNA]</scope>
    <source>
        <strain evidence="2 3">MHOM/PA/94/PSC-1</strain>
    </source>
</reference>
<feature type="compositionally biased region" description="Basic and acidic residues" evidence="1">
    <location>
        <begin position="318"/>
        <end position="342"/>
    </location>
</feature>
<evidence type="ECO:0000256" key="1">
    <source>
        <dbReference type="SAM" id="MobiDB-lite"/>
    </source>
</evidence>
<keyword evidence="3" id="KW-1185">Reference proteome</keyword>
<dbReference type="VEuPathDB" id="TriTrypDB:LPAL13_000015800"/>
<dbReference type="GeneID" id="22572517"/>
<feature type="region of interest" description="Disordered" evidence="1">
    <location>
        <begin position="304"/>
        <end position="352"/>
    </location>
</feature>
<organism evidence="2 3">
    <name type="scientific">Leishmania panamensis</name>
    <dbReference type="NCBI Taxonomy" id="5679"/>
    <lineage>
        <taxon>Eukaryota</taxon>
        <taxon>Discoba</taxon>
        <taxon>Euglenozoa</taxon>
        <taxon>Kinetoplastea</taxon>
        <taxon>Metakinetoplastina</taxon>
        <taxon>Trypanosomatida</taxon>
        <taxon>Trypanosomatidae</taxon>
        <taxon>Leishmaniinae</taxon>
        <taxon>Leishmania</taxon>
        <taxon>Leishmania guyanensis species complex</taxon>
    </lineage>
</organism>
<name>A0A088RL04_LEIPA</name>
<proteinExistence type="predicted"/>
<feature type="compositionally biased region" description="Pro residues" evidence="1">
    <location>
        <begin position="343"/>
        <end position="352"/>
    </location>
</feature>
<dbReference type="EMBL" id="CP009377">
    <property type="protein sequence ID" value="AIN95864.1"/>
    <property type="molecule type" value="Genomic_DNA"/>
</dbReference>
<dbReference type="RefSeq" id="XP_010704186.1">
    <property type="nucleotide sequence ID" value="XM_010705884.1"/>
</dbReference>
<dbReference type="AlphaFoldDB" id="A0A088RL04"/>
<gene>
    <name evidence="2" type="ORF">LPMP_080550</name>
</gene>
<dbReference type="OrthoDB" id="271022at2759"/>
<accession>A0A088RL04</accession>